<feature type="transmembrane region" description="Helical" evidence="8">
    <location>
        <begin position="120"/>
        <end position="139"/>
    </location>
</feature>
<dbReference type="PANTHER" id="PTHR30589:SF0">
    <property type="entry name" value="PHOSPHATIDYLGLYCEROL--PROLIPOPROTEIN DIACYLGLYCERYL TRANSFERASE"/>
    <property type="match status" value="1"/>
</dbReference>
<comment type="similarity">
    <text evidence="1">Belongs to the Lgt family.</text>
</comment>
<evidence type="ECO:0000256" key="1">
    <source>
        <dbReference type="ARBA" id="ARBA00007150"/>
    </source>
</evidence>
<dbReference type="GO" id="GO:0008961">
    <property type="term" value="F:phosphatidylglycerol-prolipoprotein diacylglyceryl transferase activity"/>
    <property type="evidence" value="ECO:0007669"/>
    <property type="project" value="InterPro"/>
</dbReference>
<evidence type="ECO:0000256" key="4">
    <source>
        <dbReference type="ARBA" id="ARBA00022692"/>
    </source>
</evidence>
<dbReference type="EMBL" id="DVMZ01000046">
    <property type="protein sequence ID" value="HIU58770.1"/>
    <property type="molecule type" value="Genomic_DNA"/>
</dbReference>
<sequence>MANALLGYDNPGISIFGFKIYAYAIIIVCGMVAAFFVISLLFRRRNMSKDLFLTYFVITLPVALVTTRMFYCITDGIELKYWFSFTDEVHGIRAGGLSIIGGIIGGTVSVFLISYFKKVNVFRAGDCIVVGLLLAQAIGRWGNFANQEVYGAEVTNEALQFFPFAVYINKSADGSCLQSITLTFQKIFGGDSDISGGTWHYAFFFYESFLNLTAAVLMFIRAWKYPKKPNGVNVAWYFMHYGLVRSIMEPLRDPAYILGSKVPWSFVFSLIMFFAGAALLAFLLWNNKKKEGALFGSLNGDPYGITEYIRDSAKETAVFDRVNMMCRIFPENYEKPESAEPDAEEAGEGNALKGEKQGETEQGETEQDQSLREPQSEKSGHSEQSEQSETEEGKSDGKGDKQ</sequence>
<gene>
    <name evidence="9" type="primary">lgt</name>
    <name evidence="9" type="ORF">IAC57_01585</name>
</gene>
<feature type="transmembrane region" description="Helical" evidence="8">
    <location>
        <begin position="264"/>
        <end position="285"/>
    </location>
</feature>
<evidence type="ECO:0000256" key="6">
    <source>
        <dbReference type="ARBA" id="ARBA00023136"/>
    </source>
</evidence>
<comment type="caution">
    <text evidence="9">The sequence shown here is derived from an EMBL/GenBank/DDBJ whole genome shotgun (WGS) entry which is preliminary data.</text>
</comment>
<keyword evidence="3 9" id="KW-0808">Transferase</keyword>
<evidence type="ECO:0000256" key="5">
    <source>
        <dbReference type="ARBA" id="ARBA00022989"/>
    </source>
</evidence>
<evidence type="ECO:0000256" key="8">
    <source>
        <dbReference type="SAM" id="Phobius"/>
    </source>
</evidence>
<accession>A0A9D1MEL9</accession>
<reference evidence="9" key="2">
    <citation type="journal article" date="2021" name="PeerJ">
        <title>Extensive microbial diversity within the chicken gut microbiome revealed by metagenomics and culture.</title>
        <authorList>
            <person name="Gilroy R."/>
            <person name="Ravi A."/>
            <person name="Getino M."/>
            <person name="Pursley I."/>
            <person name="Horton D.L."/>
            <person name="Alikhan N.F."/>
            <person name="Baker D."/>
            <person name="Gharbi K."/>
            <person name="Hall N."/>
            <person name="Watson M."/>
            <person name="Adriaenssens E.M."/>
            <person name="Foster-Nyarko E."/>
            <person name="Jarju S."/>
            <person name="Secka A."/>
            <person name="Antonio M."/>
            <person name="Oren A."/>
            <person name="Chaudhuri R.R."/>
            <person name="La Ragione R."/>
            <person name="Hildebrand F."/>
            <person name="Pallen M.J."/>
        </authorList>
    </citation>
    <scope>NUCLEOTIDE SEQUENCE</scope>
    <source>
        <strain evidence="9">11687</strain>
    </source>
</reference>
<feature type="transmembrane region" description="Helical" evidence="8">
    <location>
        <begin position="51"/>
        <end position="71"/>
    </location>
</feature>
<keyword evidence="2" id="KW-1003">Cell membrane</keyword>
<feature type="transmembrane region" description="Helical" evidence="8">
    <location>
        <begin position="232"/>
        <end position="248"/>
    </location>
</feature>
<feature type="transmembrane region" description="Helical" evidence="8">
    <location>
        <begin position="20"/>
        <end position="42"/>
    </location>
</feature>
<protein>
    <submittedName>
        <fullName evidence="9">Prolipoprotein diacylglyceryl transferase</fullName>
    </submittedName>
</protein>
<dbReference type="AlphaFoldDB" id="A0A9D1MEL9"/>
<proteinExistence type="inferred from homology"/>
<evidence type="ECO:0000313" key="9">
    <source>
        <dbReference type="EMBL" id="HIU58770.1"/>
    </source>
</evidence>
<keyword evidence="6 8" id="KW-0472">Membrane</keyword>
<dbReference type="Proteomes" id="UP000824081">
    <property type="component" value="Unassembled WGS sequence"/>
</dbReference>
<dbReference type="PANTHER" id="PTHR30589">
    <property type="entry name" value="PROLIPOPROTEIN DIACYLGLYCERYL TRANSFERASE"/>
    <property type="match status" value="1"/>
</dbReference>
<evidence type="ECO:0000313" key="10">
    <source>
        <dbReference type="Proteomes" id="UP000824081"/>
    </source>
</evidence>
<evidence type="ECO:0000256" key="3">
    <source>
        <dbReference type="ARBA" id="ARBA00022679"/>
    </source>
</evidence>
<dbReference type="GO" id="GO:0042158">
    <property type="term" value="P:lipoprotein biosynthetic process"/>
    <property type="evidence" value="ECO:0007669"/>
    <property type="project" value="InterPro"/>
</dbReference>
<feature type="compositionally biased region" description="Basic and acidic residues" evidence="7">
    <location>
        <begin position="369"/>
        <end position="384"/>
    </location>
</feature>
<dbReference type="NCBIfam" id="TIGR00544">
    <property type="entry name" value="lgt"/>
    <property type="match status" value="1"/>
</dbReference>
<feature type="compositionally biased region" description="Basic and acidic residues" evidence="7">
    <location>
        <begin position="391"/>
        <end position="402"/>
    </location>
</feature>
<feature type="transmembrane region" description="Helical" evidence="8">
    <location>
        <begin position="199"/>
        <end position="220"/>
    </location>
</feature>
<feature type="transmembrane region" description="Helical" evidence="8">
    <location>
        <begin position="91"/>
        <end position="113"/>
    </location>
</feature>
<dbReference type="PROSITE" id="PS01311">
    <property type="entry name" value="LGT"/>
    <property type="match status" value="1"/>
</dbReference>
<reference evidence="9" key="1">
    <citation type="submission" date="2020-10" db="EMBL/GenBank/DDBJ databases">
        <authorList>
            <person name="Gilroy R."/>
        </authorList>
    </citation>
    <scope>NUCLEOTIDE SEQUENCE</scope>
    <source>
        <strain evidence="9">11687</strain>
    </source>
</reference>
<keyword evidence="4 8" id="KW-0812">Transmembrane</keyword>
<feature type="region of interest" description="Disordered" evidence="7">
    <location>
        <begin position="333"/>
        <end position="402"/>
    </location>
</feature>
<dbReference type="GO" id="GO:0005886">
    <property type="term" value="C:plasma membrane"/>
    <property type="evidence" value="ECO:0007669"/>
    <property type="project" value="InterPro"/>
</dbReference>
<organism evidence="9 10">
    <name type="scientific">Candidatus Scatosoma pullistercoris</name>
    <dbReference type="NCBI Taxonomy" id="2840934"/>
    <lineage>
        <taxon>Bacteria</taxon>
        <taxon>Bacillati</taxon>
        <taxon>Bacillota</taxon>
        <taxon>Clostridia</taxon>
        <taxon>Candidatus Scatosoma</taxon>
    </lineage>
</organism>
<dbReference type="Pfam" id="PF01790">
    <property type="entry name" value="LGT"/>
    <property type="match status" value="1"/>
</dbReference>
<keyword evidence="5 8" id="KW-1133">Transmembrane helix</keyword>
<name>A0A9D1MEL9_9FIRM</name>
<dbReference type="InterPro" id="IPR001640">
    <property type="entry name" value="Lgt"/>
</dbReference>
<evidence type="ECO:0000256" key="7">
    <source>
        <dbReference type="SAM" id="MobiDB-lite"/>
    </source>
</evidence>
<evidence type="ECO:0000256" key="2">
    <source>
        <dbReference type="ARBA" id="ARBA00022475"/>
    </source>
</evidence>